<feature type="region of interest" description="Disordered" evidence="1">
    <location>
        <begin position="377"/>
        <end position="1183"/>
    </location>
</feature>
<feature type="compositionally biased region" description="Low complexity" evidence="1">
    <location>
        <begin position="727"/>
        <end position="767"/>
    </location>
</feature>
<feature type="compositionally biased region" description="Acidic residues" evidence="1">
    <location>
        <begin position="219"/>
        <end position="252"/>
    </location>
</feature>
<evidence type="ECO:0000259" key="2">
    <source>
        <dbReference type="SMART" id="SM00360"/>
    </source>
</evidence>
<feature type="compositionally biased region" description="Basic residues" evidence="1">
    <location>
        <begin position="380"/>
        <end position="395"/>
    </location>
</feature>
<proteinExistence type="predicted"/>
<dbReference type="InterPro" id="IPR035979">
    <property type="entry name" value="RBD_domain_sf"/>
</dbReference>
<sequence>MSVCVSVQHTDRQAALRANYSIDEFNEYDKPGAERSRRRRGEDDDLDSDLEEDLLEEDWLSSKKNPSELSDEELNDDLLQSDEEDQNGGGQGEAVSLNATLGFSTSYDLQEENQEGGGYGEEGYDETGEGGFSQEGGEYGQEEGMEYSTGQNDEAYEDEVLELQIDEPLDDEFQVGDYSGGYSAEQPQEHTDQPEEPEAEEEEPQAEGEDQDGSSQVTESEELEPEPEPEPELEQEAEEAKEESDEDDDEEESGRLRFKKERTDVTVVRLSDAASKRRNIPETLELTEEAKADLLEFEEKERQRKQGRFGGRGRGGGGGRGGMQGNRGRGGGGGRGGLPMFGMGDFRGDGGVGRDRMNEQRPPLMQVNLGMQPRMALPQSHHHHHHHHHQPRHPGPRGSQGLFANPINPIPQQPLQMLLPHRSPGPPPRPQPDLHRPPPPANHTHSNQQQQQQQPKNIHINPHFRGPASSPVQVPLMPPTQNQPRPNISPQRFPGPADFQQHLQGSFVQHQRPPPQDQWRGPPPPHQEREPFFNSEPRFPGQHLFDLPGPAPLMNNNLLSLTGQNPLSFPQPGGLGGAPGPGPNFGPLGIGQGQGPPGGGGMFQREPPRPNLQHSGPPVSPGPRGFMGHRQPFPPQQPGPPFSPQHMNFGMQVRQRGIMQPHSQPPHHDSPPSHHSLHHQQQQQHRQDLQQHGHPQQHPPPPHNQHHQRQPAEQHPILQLSHPPFRQPLQGGPRQLQQRSQNGQQRGNPGRMRMMSPSSMQQLQGPQRNSNLRELPIAPGNTTVRQAPPTNQPKPGTRATQEPRPGQVPPGGAAGRGRGAPKAAQRPAQPPALTETQKEPAPARPSAPAQVPDEDEETRQYRLKIEEQKRLREEILKRKEMRRQMQAGLRKKELMERIGSQNPNQTQTQTQPQPHPLPPTQNTPTPPSSQPQPAPQPPQQIPSALAPNGDPQTPAQPRGNVKARIQTSRPDPLSTRTEPVPQLQQIQQLQQQRRPPAQQNPPRQFPIPTGNPQPQAPRPGGKRTVMQRANVGGSSQIPQKVRVVKRLTGGDVGPNPSAPLPPPLSPLSSSHPQQHQQLQPPSQQQQQQQHPQQPQQQQQQMGRPLPQQRISTVRKVTVAPGGAQQPPPPPQEAAAAGGGAANQANRVVVPGRGRGRGAPGGRGGGGRMVQQARPSPRAPDTPQLSTVSIDGLSSTTTEKQIKNLLNSIGPIQMFKMLPQQRKAVAKFVNPQHALSFQHSFHRHMIDLSHIDVTIIEG</sequence>
<protein>
    <submittedName>
        <fullName evidence="3">RNA binding motif protein 33a</fullName>
    </submittedName>
</protein>
<dbReference type="SMART" id="SM00360">
    <property type="entry name" value="RRM"/>
    <property type="match status" value="1"/>
</dbReference>
<feature type="compositionally biased region" description="Low complexity" evidence="1">
    <location>
        <begin position="1066"/>
        <end position="1108"/>
    </location>
</feature>
<feature type="compositionally biased region" description="Basic and acidic residues" evidence="1">
    <location>
        <begin position="858"/>
        <end position="878"/>
    </location>
</feature>
<feature type="compositionally biased region" description="Pro residues" evidence="1">
    <location>
        <begin position="1003"/>
        <end position="1017"/>
    </location>
</feature>
<feature type="compositionally biased region" description="Gly residues" evidence="1">
    <location>
        <begin position="308"/>
        <end position="339"/>
    </location>
</feature>
<dbReference type="SUPFAM" id="SSF54928">
    <property type="entry name" value="RNA-binding domain, RBD"/>
    <property type="match status" value="1"/>
</dbReference>
<feature type="compositionally biased region" description="Low complexity" evidence="1">
    <location>
        <begin position="979"/>
        <end position="1002"/>
    </location>
</feature>
<evidence type="ECO:0000313" key="4">
    <source>
        <dbReference type="Proteomes" id="UP000694621"/>
    </source>
</evidence>
<dbReference type="Proteomes" id="UP000694621">
    <property type="component" value="Unplaced"/>
</dbReference>
<name>A0A8B9J6B2_ASTMX</name>
<feature type="compositionally biased region" description="Polar residues" evidence="1">
    <location>
        <begin position="479"/>
        <end position="490"/>
    </location>
</feature>
<feature type="compositionally biased region" description="Acidic residues" evidence="1">
    <location>
        <begin position="154"/>
        <end position="174"/>
    </location>
</feature>
<dbReference type="InterPro" id="IPR012677">
    <property type="entry name" value="Nucleotide-bd_a/b_plait_sf"/>
</dbReference>
<feature type="compositionally biased region" description="Polar residues" evidence="1">
    <location>
        <begin position="554"/>
        <end position="568"/>
    </location>
</feature>
<feature type="compositionally biased region" description="Pro residues" evidence="1">
    <location>
        <begin position="632"/>
        <end position="643"/>
    </location>
</feature>
<reference evidence="3" key="1">
    <citation type="submission" date="2025-08" db="UniProtKB">
        <authorList>
            <consortium name="Ensembl"/>
        </authorList>
    </citation>
    <scope>IDENTIFICATION</scope>
</reference>
<dbReference type="InterPro" id="IPR039878">
    <property type="entry name" value="RBM33"/>
</dbReference>
<dbReference type="AlphaFoldDB" id="A0A8B9J6B2"/>
<feature type="domain" description="RRM" evidence="2">
    <location>
        <begin position="1186"/>
        <end position="1253"/>
    </location>
</feature>
<dbReference type="Ensembl" id="ENSAMXT00005006496.1">
    <property type="protein sequence ID" value="ENSAMXP00005005696.1"/>
    <property type="gene ID" value="ENSAMXG00005003449.1"/>
</dbReference>
<dbReference type="CDD" id="cd00590">
    <property type="entry name" value="RRM_SF"/>
    <property type="match status" value="1"/>
</dbReference>
<feature type="compositionally biased region" description="Low complexity" evidence="1">
    <location>
        <begin position="413"/>
        <end position="422"/>
    </location>
</feature>
<feature type="compositionally biased region" description="Basic and acidic residues" evidence="1">
    <location>
        <begin position="295"/>
        <end position="304"/>
    </location>
</feature>
<feature type="compositionally biased region" description="Pro residues" evidence="1">
    <location>
        <begin position="913"/>
        <end position="940"/>
    </location>
</feature>
<feature type="region of interest" description="Disordered" evidence="1">
    <location>
        <begin position="27"/>
        <end position="282"/>
    </location>
</feature>
<feature type="compositionally biased region" description="Low complexity" evidence="1">
    <location>
        <begin position="1141"/>
        <end position="1151"/>
    </location>
</feature>
<dbReference type="PANTHER" id="PTHR22014:SF2">
    <property type="entry name" value="RNA-BINDING PROTEIN 33"/>
    <property type="match status" value="1"/>
</dbReference>
<feature type="compositionally biased region" description="Gly residues" evidence="1">
    <location>
        <begin position="588"/>
        <end position="602"/>
    </location>
</feature>
<feature type="compositionally biased region" description="Acidic residues" evidence="1">
    <location>
        <begin position="194"/>
        <end position="212"/>
    </location>
</feature>
<organism evidence="3 4">
    <name type="scientific">Astyanax mexicanus</name>
    <name type="common">Blind cave fish</name>
    <name type="synonym">Astyanax fasciatus mexicanus</name>
    <dbReference type="NCBI Taxonomy" id="7994"/>
    <lineage>
        <taxon>Eukaryota</taxon>
        <taxon>Metazoa</taxon>
        <taxon>Chordata</taxon>
        <taxon>Craniata</taxon>
        <taxon>Vertebrata</taxon>
        <taxon>Euteleostomi</taxon>
        <taxon>Actinopterygii</taxon>
        <taxon>Neopterygii</taxon>
        <taxon>Teleostei</taxon>
        <taxon>Ostariophysi</taxon>
        <taxon>Characiformes</taxon>
        <taxon>Characoidei</taxon>
        <taxon>Acestrorhamphidae</taxon>
        <taxon>Acestrorhamphinae</taxon>
        <taxon>Astyanax</taxon>
    </lineage>
</organism>
<feature type="compositionally biased region" description="Basic and acidic residues" evidence="1">
    <location>
        <begin position="346"/>
        <end position="358"/>
    </location>
</feature>
<feature type="compositionally biased region" description="Acidic residues" evidence="1">
    <location>
        <begin position="69"/>
        <end position="86"/>
    </location>
</feature>
<feature type="compositionally biased region" description="Pro residues" evidence="1">
    <location>
        <begin position="1056"/>
        <end position="1065"/>
    </location>
</feature>
<feature type="compositionally biased region" description="Low complexity" evidence="1">
    <location>
        <begin position="901"/>
        <end position="912"/>
    </location>
</feature>
<feature type="compositionally biased region" description="Pro residues" evidence="1">
    <location>
        <begin position="423"/>
        <end position="441"/>
    </location>
</feature>
<feature type="compositionally biased region" description="Polar residues" evidence="1">
    <location>
        <begin position="97"/>
        <end position="108"/>
    </location>
</feature>
<dbReference type="PANTHER" id="PTHR22014">
    <property type="entry name" value="RNA-BINDING PROTEIN 33"/>
    <property type="match status" value="1"/>
</dbReference>
<dbReference type="InterPro" id="IPR000504">
    <property type="entry name" value="RRM_dom"/>
</dbReference>
<feature type="compositionally biased region" description="Acidic residues" evidence="1">
    <location>
        <begin position="43"/>
        <end position="59"/>
    </location>
</feature>
<feature type="compositionally biased region" description="Gly residues" evidence="1">
    <location>
        <begin position="1156"/>
        <end position="1167"/>
    </location>
</feature>
<dbReference type="Gene3D" id="3.30.70.330">
    <property type="match status" value="1"/>
</dbReference>
<feature type="compositionally biased region" description="Pro residues" evidence="1">
    <location>
        <begin position="512"/>
        <end position="525"/>
    </location>
</feature>
<evidence type="ECO:0000313" key="3">
    <source>
        <dbReference type="Ensembl" id="ENSAMXP00005005696.1"/>
    </source>
</evidence>
<feature type="region of interest" description="Disordered" evidence="1">
    <location>
        <begin position="295"/>
        <end position="358"/>
    </location>
</feature>
<dbReference type="GO" id="GO:0003723">
    <property type="term" value="F:RNA binding"/>
    <property type="evidence" value="ECO:0007669"/>
    <property type="project" value="InterPro"/>
</dbReference>
<feature type="compositionally biased region" description="Gly residues" evidence="1">
    <location>
        <begin position="129"/>
        <end position="139"/>
    </location>
</feature>
<evidence type="ECO:0000256" key="1">
    <source>
        <dbReference type="SAM" id="MobiDB-lite"/>
    </source>
</evidence>
<feature type="compositionally biased region" description="Polar residues" evidence="1">
    <location>
        <begin position="965"/>
        <end position="977"/>
    </location>
</feature>
<feature type="compositionally biased region" description="Polar residues" evidence="1">
    <location>
        <begin position="780"/>
        <end position="789"/>
    </location>
</feature>
<accession>A0A8B9J6B2</accession>